<dbReference type="InterPro" id="IPR008271">
    <property type="entry name" value="Ser/Thr_kinase_AS"/>
</dbReference>
<protein>
    <recommendedName>
        <fullName evidence="2">Protein kinase domain-containing protein</fullName>
    </recommendedName>
</protein>
<organism evidence="3 4">
    <name type="scientific">Rhizoctonia solani</name>
    <dbReference type="NCBI Taxonomy" id="456999"/>
    <lineage>
        <taxon>Eukaryota</taxon>
        <taxon>Fungi</taxon>
        <taxon>Dikarya</taxon>
        <taxon>Basidiomycota</taxon>
        <taxon>Agaricomycotina</taxon>
        <taxon>Agaricomycetes</taxon>
        <taxon>Cantharellales</taxon>
        <taxon>Ceratobasidiaceae</taxon>
        <taxon>Rhizoctonia</taxon>
    </lineage>
</organism>
<proteinExistence type="predicted"/>
<reference evidence="3" key="1">
    <citation type="submission" date="2021-01" db="EMBL/GenBank/DDBJ databases">
        <authorList>
            <person name="Kaushik A."/>
        </authorList>
    </citation>
    <scope>NUCLEOTIDE SEQUENCE</scope>
    <source>
        <strain evidence="3">AG2-2IIIB</strain>
    </source>
</reference>
<dbReference type="Pfam" id="PF07714">
    <property type="entry name" value="PK_Tyr_Ser-Thr"/>
    <property type="match status" value="1"/>
</dbReference>
<dbReference type="PROSITE" id="PS50011">
    <property type="entry name" value="PROTEIN_KINASE_DOM"/>
    <property type="match status" value="1"/>
</dbReference>
<dbReference type="SUPFAM" id="SSF56112">
    <property type="entry name" value="Protein kinase-like (PK-like)"/>
    <property type="match status" value="1"/>
</dbReference>
<dbReference type="GO" id="GO:0004674">
    <property type="term" value="F:protein serine/threonine kinase activity"/>
    <property type="evidence" value="ECO:0007669"/>
    <property type="project" value="TreeGrafter"/>
</dbReference>
<dbReference type="InterPro" id="IPR011009">
    <property type="entry name" value="Kinase-like_dom_sf"/>
</dbReference>
<dbReference type="PANTHER" id="PTHR44329:SF214">
    <property type="entry name" value="PROTEIN KINASE DOMAIN-CONTAINING PROTEIN"/>
    <property type="match status" value="1"/>
</dbReference>
<sequence length="754" mass="85912">MSFALSSVPVDRLLAWSLGNGGKGYARIKFPFDLGWYNEQPSTRFLSFQHRKEPNGFRHEFIVLKMKDGSICRVERTGDPHARTHALTFQGSVAYDMIQSFRPHELAKACLDTSNIVAEVHLPGELDLKDVLNICRAIQEAGRTRNYTLQTFNCYFFSLALQCCITRLVARWEEHPDFDRNWKSYTEDLNSSLLGIDPTTHSLFRTCSALHAHSGLRSTKQFSMDIQHHFRVAVSNLTWEDITNGVCWYYELGSRLDHIMKEELLLAWWKAARLFMASDHSEEEGPNPTTNFSPNDDLDSLVHKCLNTLWAISKLASANEMPSFTGDRHTSQRLRSNMNSNSNNYQHTRSRGQVMGEQPSRTNQMECRGTELEEVKALTIAQWLTILWLHAKHIVSQFFGLFITLSVALVWVPASSQRIYIDTELTRIMSDLDTGFGHLDMTKMRQLAERLEKLYMLCDTNKRIALWKVLPWAQVTSVIEKPLSLTITPLPALEKESVLVAEFQERHILQRIELQAELVERVWLGSAVKVSAEIKQRLSLVWETFRNDPLDTVEILLTIEEVLSHLYEWGCKNVTTELDESRISKDPVARGGGGDVYLGELYNGARVALKCARLAIGNNDRSKLKKTAHELYVWSKCKHPNVLELIGVTHHRDQVAMVSPWMDNGDLRAFLRLYPNVDRHDLCVQIADGVAYLHAEKIVHGDIKGANVLISQDGEAKITDFGTSALKEYTLEFATTRSRPGLSIRWAAPEVLDE</sequence>
<dbReference type="Proteomes" id="UP000663843">
    <property type="component" value="Unassembled WGS sequence"/>
</dbReference>
<dbReference type="InterPro" id="IPR000719">
    <property type="entry name" value="Prot_kinase_dom"/>
</dbReference>
<evidence type="ECO:0000313" key="4">
    <source>
        <dbReference type="Proteomes" id="UP000663843"/>
    </source>
</evidence>
<name>A0A8H3CM47_9AGAM</name>
<dbReference type="InterPro" id="IPR001245">
    <property type="entry name" value="Ser-Thr/Tyr_kinase_cat_dom"/>
</dbReference>
<dbReference type="InterPro" id="IPR051681">
    <property type="entry name" value="Ser/Thr_Kinases-Pseudokinases"/>
</dbReference>
<dbReference type="EMBL" id="CAJMWT010004205">
    <property type="protein sequence ID" value="CAE6486712.1"/>
    <property type="molecule type" value="Genomic_DNA"/>
</dbReference>
<dbReference type="PROSITE" id="PS00108">
    <property type="entry name" value="PROTEIN_KINASE_ST"/>
    <property type="match status" value="1"/>
</dbReference>
<evidence type="ECO:0000259" key="2">
    <source>
        <dbReference type="PROSITE" id="PS50011"/>
    </source>
</evidence>
<evidence type="ECO:0000313" key="3">
    <source>
        <dbReference type="EMBL" id="CAE6486712.1"/>
    </source>
</evidence>
<dbReference type="AlphaFoldDB" id="A0A8H3CM47"/>
<dbReference type="SMART" id="SM00220">
    <property type="entry name" value="S_TKc"/>
    <property type="match status" value="1"/>
</dbReference>
<evidence type="ECO:0000256" key="1">
    <source>
        <dbReference type="SAM" id="MobiDB-lite"/>
    </source>
</evidence>
<feature type="non-terminal residue" evidence="3">
    <location>
        <position position="1"/>
    </location>
</feature>
<feature type="domain" description="Protein kinase" evidence="2">
    <location>
        <begin position="582"/>
        <end position="754"/>
    </location>
</feature>
<feature type="region of interest" description="Disordered" evidence="1">
    <location>
        <begin position="340"/>
        <end position="360"/>
    </location>
</feature>
<dbReference type="Gene3D" id="1.10.510.10">
    <property type="entry name" value="Transferase(Phosphotransferase) domain 1"/>
    <property type="match status" value="1"/>
</dbReference>
<accession>A0A8H3CM47</accession>
<gene>
    <name evidence="3" type="ORF">RDB_LOCUS124331</name>
</gene>
<dbReference type="GO" id="GO:0005524">
    <property type="term" value="F:ATP binding"/>
    <property type="evidence" value="ECO:0007669"/>
    <property type="project" value="InterPro"/>
</dbReference>
<comment type="caution">
    <text evidence="3">The sequence shown here is derived from an EMBL/GenBank/DDBJ whole genome shotgun (WGS) entry which is preliminary data.</text>
</comment>
<dbReference type="PANTHER" id="PTHR44329">
    <property type="entry name" value="SERINE/THREONINE-PROTEIN KINASE TNNI3K-RELATED"/>
    <property type="match status" value="1"/>
</dbReference>